<organism evidence="32 33">
    <name type="scientific">Cinara cedri</name>
    <dbReference type="NCBI Taxonomy" id="506608"/>
    <lineage>
        <taxon>Eukaryota</taxon>
        <taxon>Metazoa</taxon>
        <taxon>Ecdysozoa</taxon>
        <taxon>Arthropoda</taxon>
        <taxon>Hexapoda</taxon>
        <taxon>Insecta</taxon>
        <taxon>Pterygota</taxon>
        <taxon>Neoptera</taxon>
        <taxon>Paraneoptera</taxon>
        <taxon>Hemiptera</taxon>
        <taxon>Sternorrhyncha</taxon>
        <taxon>Aphidomorpha</taxon>
        <taxon>Aphidoidea</taxon>
        <taxon>Aphididae</taxon>
        <taxon>Lachninae</taxon>
        <taxon>Cinara</taxon>
    </lineage>
</organism>
<keyword evidence="6" id="KW-1003">Cell membrane</keyword>
<dbReference type="FunFam" id="3.40.50.300:FF:000071">
    <property type="entry name" value="Cytoplasmic dynein heavy chain 1"/>
    <property type="match status" value="1"/>
</dbReference>
<name>A0A5E4ML51_9HEMI</name>
<evidence type="ECO:0000259" key="23">
    <source>
        <dbReference type="Pfam" id="PF08393"/>
    </source>
</evidence>
<evidence type="ECO:0000256" key="10">
    <source>
        <dbReference type="ARBA" id="ARBA00022794"/>
    </source>
</evidence>
<dbReference type="EMBL" id="CABPRJ010000524">
    <property type="protein sequence ID" value="VVC30576.1"/>
    <property type="molecule type" value="Genomic_DNA"/>
</dbReference>
<dbReference type="GO" id="GO:0005874">
    <property type="term" value="C:microtubule"/>
    <property type="evidence" value="ECO:0007669"/>
    <property type="project" value="UniProtKB-KW"/>
</dbReference>
<feature type="domain" description="Dynein 2 heavy chain 1 cytoplasmic ATPase lid" evidence="31">
    <location>
        <begin position="2399"/>
        <end position="2472"/>
    </location>
</feature>
<dbReference type="InterPro" id="IPR054354">
    <property type="entry name" value="DYNC2H1-like_lid"/>
</dbReference>
<dbReference type="GO" id="GO:0008569">
    <property type="term" value="F:minus-end-directed microtubule motor activity"/>
    <property type="evidence" value="ECO:0007669"/>
    <property type="project" value="InterPro"/>
</dbReference>
<dbReference type="Gene3D" id="1.20.58.1120">
    <property type="match status" value="1"/>
</dbReference>
<keyword evidence="15" id="KW-0472">Membrane</keyword>
<evidence type="ECO:0000259" key="24">
    <source>
        <dbReference type="Pfam" id="PF12774"/>
    </source>
</evidence>
<evidence type="ECO:0000259" key="22">
    <source>
        <dbReference type="Pfam" id="PF08385"/>
    </source>
</evidence>
<dbReference type="InterPro" id="IPR043160">
    <property type="entry name" value="Dynein_C_barrel"/>
</dbReference>
<keyword evidence="13 20" id="KW-0175">Coiled coil</keyword>
<evidence type="ECO:0000256" key="11">
    <source>
        <dbReference type="ARBA" id="ARBA00022840"/>
    </source>
</evidence>
<feature type="domain" description="Dynein heavy chain tail" evidence="22">
    <location>
        <begin position="192"/>
        <end position="646"/>
    </location>
</feature>
<comment type="subcellular location">
    <subcellularLocation>
        <location evidence="2">Cell membrane</location>
        <topology evidence="2">Peripheral membrane protein</topology>
    </subcellularLocation>
    <subcellularLocation>
        <location evidence="1">Cell projection</location>
        <location evidence="1">Cilium</location>
    </subcellularLocation>
    <subcellularLocation>
        <location evidence="3">Cytoplasm</location>
        <location evidence="3">Cytoskeleton</location>
    </subcellularLocation>
</comment>
<keyword evidence="7" id="KW-0963">Cytoplasm</keyword>
<dbReference type="InterPro" id="IPR024743">
    <property type="entry name" value="Dynein_HC_stalk"/>
</dbReference>
<dbReference type="FunFam" id="1.20.920.20:FF:000002">
    <property type="entry name" value="Cytoplasmic dynein 1 heavy chain"/>
    <property type="match status" value="1"/>
</dbReference>
<dbReference type="Pfam" id="PF18199">
    <property type="entry name" value="Dynein_C"/>
    <property type="match status" value="1"/>
</dbReference>
<dbReference type="FunFam" id="3.20.180.20:FF:000002">
    <property type="entry name" value="Cytoplasmic dynein heavy chain 1"/>
    <property type="match status" value="1"/>
</dbReference>
<evidence type="ECO:0000259" key="30">
    <source>
        <dbReference type="Pfam" id="PF21264"/>
    </source>
</evidence>
<feature type="coiled-coil region" evidence="20">
    <location>
        <begin position="3006"/>
        <end position="3082"/>
    </location>
</feature>
<keyword evidence="10" id="KW-0970">Cilium biogenesis/degradation</keyword>
<dbReference type="InterPro" id="IPR013594">
    <property type="entry name" value="Dynein_heavy_tail"/>
</dbReference>
<evidence type="ECO:0000259" key="27">
    <source>
        <dbReference type="Pfam" id="PF12781"/>
    </source>
</evidence>
<dbReference type="Pfam" id="PF12775">
    <property type="entry name" value="AAA_7"/>
    <property type="match status" value="1"/>
</dbReference>
<feature type="domain" description="Dynein heavy chain linker" evidence="23">
    <location>
        <begin position="1091"/>
        <end position="1485"/>
    </location>
</feature>
<feature type="coiled-coil region" evidence="20">
    <location>
        <begin position="2843"/>
        <end position="2877"/>
    </location>
</feature>
<keyword evidence="17" id="KW-0206">Cytoskeleton</keyword>
<evidence type="ECO:0000256" key="18">
    <source>
        <dbReference type="ARBA" id="ARBA00023273"/>
    </source>
</evidence>
<accession>A0A5E4ML51</accession>
<dbReference type="Gene3D" id="1.10.8.720">
    <property type="entry name" value="Region D6 of dynein motor"/>
    <property type="match status" value="1"/>
</dbReference>
<dbReference type="Gene3D" id="1.20.140.100">
    <property type="entry name" value="Dynein heavy chain, N-terminal domain 2"/>
    <property type="match status" value="1"/>
</dbReference>
<evidence type="ECO:0000256" key="1">
    <source>
        <dbReference type="ARBA" id="ARBA00004138"/>
    </source>
</evidence>
<dbReference type="Gene3D" id="1.20.920.30">
    <property type="match status" value="1"/>
</dbReference>
<dbReference type="Pfam" id="PF12780">
    <property type="entry name" value="AAA_8"/>
    <property type="match status" value="1"/>
</dbReference>
<feature type="domain" description="Dynein heavy chain AAA module D4" evidence="26">
    <location>
        <begin position="2543"/>
        <end position="2762"/>
    </location>
</feature>
<evidence type="ECO:0000313" key="32">
    <source>
        <dbReference type="EMBL" id="VVC30576.1"/>
    </source>
</evidence>
<dbReference type="InterPro" id="IPR049400">
    <property type="entry name" value="DYNC2H1_AAA_dom"/>
</dbReference>
<dbReference type="GO" id="GO:0045505">
    <property type="term" value="F:dynein intermediate chain binding"/>
    <property type="evidence" value="ECO:0007669"/>
    <property type="project" value="InterPro"/>
</dbReference>
<keyword evidence="11" id="KW-0067">ATP-binding</keyword>
<dbReference type="InterPro" id="IPR041228">
    <property type="entry name" value="Dynein_C"/>
</dbReference>
<dbReference type="InterPro" id="IPR042219">
    <property type="entry name" value="AAA_lid_11_sf"/>
</dbReference>
<evidence type="ECO:0000256" key="5">
    <source>
        <dbReference type="ARBA" id="ARBA00022473"/>
    </source>
</evidence>
<evidence type="ECO:0000259" key="31">
    <source>
        <dbReference type="Pfam" id="PF22597"/>
    </source>
</evidence>
<dbReference type="InterPro" id="IPR004273">
    <property type="entry name" value="Dynein_heavy_D6_P-loop"/>
</dbReference>
<keyword evidence="14" id="KW-0969">Cilium</keyword>
<dbReference type="PANTHER" id="PTHR45703">
    <property type="entry name" value="DYNEIN HEAVY CHAIN"/>
    <property type="match status" value="1"/>
</dbReference>
<dbReference type="GO" id="GO:0005524">
    <property type="term" value="F:ATP binding"/>
    <property type="evidence" value="ECO:0007669"/>
    <property type="project" value="UniProtKB-KW"/>
</dbReference>
<dbReference type="Gene3D" id="3.10.490.20">
    <property type="match status" value="1"/>
</dbReference>
<protein>
    <recommendedName>
        <fullName evidence="19">Cytoplasmic dynein 2 heavy chain 1</fullName>
    </recommendedName>
</protein>
<dbReference type="Gene3D" id="1.10.8.710">
    <property type="match status" value="1"/>
</dbReference>
<dbReference type="InterPro" id="IPR035699">
    <property type="entry name" value="AAA_6"/>
</dbReference>
<dbReference type="Gene3D" id="1.20.920.20">
    <property type="match status" value="1"/>
</dbReference>
<dbReference type="InterPro" id="IPR013602">
    <property type="entry name" value="Dynein_heavy_linker"/>
</dbReference>
<proteinExistence type="inferred from homology"/>
<feature type="domain" description="Dynein heavy chain C-terminal" evidence="29">
    <location>
        <begin position="3892"/>
        <end position="4190"/>
    </location>
</feature>
<gene>
    <name evidence="32" type="ORF">CINCED_3A020423</name>
</gene>
<dbReference type="GO" id="GO:0030030">
    <property type="term" value="P:cell projection organization"/>
    <property type="evidence" value="ECO:0007669"/>
    <property type="project" value="UniProtKB-KW"/>
</dbReference>
<dbReference type="InterPro" id="IPR043157">
    <property type="entry name" value="Dynein_AAA1S"/>
</dbReference>
<keyword evidence="33" id="KW-1185">Reference proteome</keyword>
<evidence type="ECO:0000256" key="17">
    <source>
        <dbReference type="ARBA" id="ARBA00023212"/>
    </source>
</evidence>
<dbReference type="Pfam" id="PF12781">
    <property type="entry name" value="AAA_9"/>
    <property type="match status" value="1"/>
</dbReference>
<dbReference type="InterPro" id="IPR042222">
    <property type="entry name" value="Dynein_2_N"/>
</dbReference>
<feature type="domain" description="Dynein heavy chain ATP-binding dynein motor region" evidence="27">
    <location>
        <begin position="3152"/>
        <end position="3378"/>
    </location>
</feature>
<dbReference type="InterPro" id="IPR026983">
    <property type="entry name" value="DHC"/>
</dbReference>
<evidence type="ECO:0000256" key="12">
    <source>
        <dbReference type="ARBA" id="ARBA00023017"/>
    </source>
</evidence>
<dbReference type="Pfam" id="PF22597">
    <property type="entry name" value="DYN_lid"/>
    <property type="match status" value="1"/>
</dbReference>
<evidence type="ECO:0000259" key="25">
    <source>
        <dbReference type="Pfam" id="PF12777"/>
    </source>
</evidence>
<dbReference type="OrthoDB" id="447173at2759"/>
<evidence type="ECO:0000259" key="28">
    <source>
        <dbReference type="Pfam" id="PF18198"/>
    </source>
</evidence>
<dbReference type="Gene3D" id="3.40.50.300">
    <property type="entry name" value="P-loop containing nucleotide triphosphate hydrolases"/>
    <property type="match status" value="5"/>
</dbReference>
<feature type="domain" description="Cytoplasmic dynein 2 heavy chain 1 AAA+ ATPase" evidence="30">
    <location>
        <begin position="2082"/>
        <end position="2171"/>
    </location>
</feature>
<feature type="domain" description="Dynein heavy chain region D6 P-loop" evidence="21">
    <location>
        <begin position="3609"/>
        <end position="3717"/>
    </location>
</feature>
<evidence type="ECO:0000256" key="3">
    <source>
        <dbReference type="ARBA" id="ARBA00004245"/>
    </source>
</evidence>
<evidence type="ECO:0000256" key="6">
    <source>
        <dbReference type="ARBA" id="ARBA00022475"/>
    </source>
</evidence>
<keyword evidence="16" id="KW-0505">Motor protein</keyword>
<evidence type="ECO:0000256" key="20">
    <source>
        <dbReference type="SAM" id="Coils"/>
    </source>
</evidence>
<dbReference type="Pfam" id="PF08393">
    <property type="entry name" value="DHC_N2"/>
    <property type="match status" value="1"/>
</dbReference>
<dbReference type="InterPro" id="IPR027417">
    <property type="entry name" value="P-loop_NTPase"/>
</dbReference>
<feature type="domain" description="Dynein heavy chain hydrolytic ATP-binding dynein motor region" evidence="24">
    <location>
        <begin position="1612"/>
        <end position="1947"/>
    </location>
</feature>
<dbReference type="Pfam" id="PF21264">
    <property type="entry name" value="DYNC2H1_AAA_dom"/>
    <property type="match status" value="1"/>
</dbReference>
<evidence type="ECO:0000256" key="4">
    <source>
        <dbReference type="ARBA" id="ARBA00008887"/>
    </source>
</evidence>
<reference evidence="32 33" key="1">
    <citation type="submission" date="2019-08" db="EMBL/GenBank/DDBJ databases">
        <authorList>
            <person name="Alioto T."/>
            <person name="Alioto T."/>
            <person name="Gomez Garrido J."/>
        </authorList>
    </citation>
    <scope>NUCLEOTIDE SEQUENCE [LARGE SCALE GENOMIC DNA]</scope>
</reference>
<dbReference type="GO" id="GO:0007018">
    <property type="term" value="P:microtubule-based movement"/>
    <property type="evidence" value="ECO:0007669"/>
    <property type="project" value="InterPro"/>
</dbReference>
<dbReference type="PANTHER" id="PTHR45703:SF22">
    <property type="entry name" value="DYNEIN CYTOPLASMIC 2 HEAVY CHAIN 1"/>
    <property type="match status" value="1"/>
</dbReference>
<dbReference type="Pfam" id="PF12774">
    <property type="entry name" value="AAA_6"/>
    <property type="match status" value="1"/>
</dbReference>
<evidence type="ECO:0000256" key="16">
    <source>
        <dbReference type="ARBA" id="ARBA00023175"/>
    </source>
</evidence>
<dbReference type="Gene3D" id="1.10.8.1220">
    <property type="match status" value="1"/>
</dbReference>
<sequence>MGDIRENFITRTAGNYFGLDTIDEKNILKSGTEYLNAFLNSSNCCTLYIKSTDTNTLEAIEKITFQKDQNHKIIVFYKIRPESITEQNLHSIICVYSMLASPTEALYHSLHYIYAPSLLKDTESETKLDPKLQCLISDLEMSLKTTIFKSSFNQSNNLIESHLGAILDIEDEADYWSVVKKHTKNKAELIAAEKMCSLFIPVAKQLKESNIQDLEECLENIYNCFDDVWKIEEIKYPQSRMEHLFEVIGNGIIKLIQRTTNNMNIWTGDSNENIDILKLCKTTCNKWIKTCEQLTVLYWPNYSYHKWMGPKYLPENLILFSNHIEEIISILCVNYQMIKLLTVYEQEKLRTAENLKSFIEFNDVSQLNKYTKETWTTAVDKFEQKLQPAEDLIAGKLRNLINRKKSNTVELIHEFIRYQEIIERPKIYAQLKGELENFLNCLKKIIGAMGDVDGEYTHKINVLELAGLEPIIRNLYSLKQQEAKLNDIEKVSNRILVHLNDYLQLKETITIQKKNISSMITDTYNNWIKDRKSAIQNKSFRLNSDESVIYFQSDKLMKVNFNPDIELLIREVKMLKILGYNIPPEIENVSETGSKFLRQAKSLEQIASFHNTIGDRMIPSQRPMMLSSAVELLNLVKRQKSVKWSDIRSVNTYILEMRKIMEKISVENQSLANYHQVISNKIINLMSIDILQDQYQWKLGLKIIRDIVRQVEEKFSNCEAWKTHLDYQLYKALNHRYQIGLEALNQHLPDFKIEIVYRQRQLKFSPPIEEIRMKYFSQLKKFISMPIGFHGIVDSSNSIFVSIVDRNAPKFTQLFSRAEHLFEKLEDILKEWESRVALGSIDMEKMIQETIKTAHDWEVNFRSSKSWGQQIAKFNCAELNVECFIVSTAAVRLELETHNRRYWDTLSTFLHSSILFDIANLNKFIEESNNTLQKQSSSAKEVNNNHQKIVDASNEMNLLVLEMIKKQKVLSNWTNEKVDKMNKALSDWENFKNVLENHQMIMKQQIENMKSNLTTEMQKVLTMFDTFHSRWQQYKPKGFEDENNSKLKKVVDFLKNSRAEWNMLKEQKEKIVNDCKDAYIDILDFSMYDLIENDMEYLENIWGVYEGFNSDLQTIGQEEWLGFRSKAYKKMIDFILNWEEKLKETPVSPLTIKIHNELESLRAFSLCIKYVQGETFTEKHWIEMFSIIGISYKHIEQLKFEDFILVKDSIKGKQTSLQELNTKAASEITIRQALSELEIWEFETNFSTINHIDSKGQTIRIISDFKTILNSIGEKQCLLQSIKNTSNDEQFLDKSSIWEGKLMELDTYLRQFSHIQRKWLYLDPIFGSGALKIDKEVKLRFDRVDRDFKYILQQSLDSKMLQFLKINNIKNLLESMLNLLATTKKSLNNFLEDKRSSFPRFYFLSDEDLLEMIGQTQKVSVVQAHLKKLFIGVQNVQFDSSGNIIAIESPQNEVVNLIKPVQVSNQIEEWLQLLVQEITSTLKICFINCLKEPDPLKYPSQILCMVNEVLFCSRCEEGIKKRQLEQLQKSLKNQLETYTTLNIESTISGENVLHLKIKGLILDTIHHLSVVDELIKSRISSIDDWEWQKRIRFYSHTGGEISIKMVDSEFWYSYEYQGISPKLVHTPLTDNCYLTLTQAMSMGFGGNPYGPAGTGKTESVKALGYLFGRQVLVFNCDEGIDIKSLTRILIGLARCGAWGCFDEFNRLEDSTLSMISTKIHPIQEAIKNKETSFILDNQKININLNAGIFVTLNPAGQGYGGRNKLPDNLKQLFRPVVMSKPDQTIIANVSLHAEGFKHPETLSKKLVETFDSAKQLLSNQQHYDWGLRALKTVIGFCGTILKASPTLKLLSEECSVAVQALELNTISKLTFEDSILFKSLISDIFPEVKVTNSPQIYEKLIQKIRKAAEDLDLQLNQRQEQKCIELYEQLQQRMGVVVMGPPLTGKTTIIQLLSQALTTNNNIKIHKINPKAQTRSQLLGKVDLDTRQWIDGIISKAAQQAYSENSDIISWIIFDGDVDPEWIESLNSVLDDNRLLTLPSGWRIQFGNNVNFIFETHSLRYASPATVSRMGIILLSEEDVSINNVIDSWIKIFPNSHIINDYEVQLHKALKWLQMNIQLVCQCSMISTVKNALNLFHDVKSKSHFIICLLNGLGANLTTFHRNKFSKMVFEMFGEYVPETDTKYYCYNQSRNNIETYNLVDTDNLFGTKIGDLIVTPRIANATDILVTWIQHSRSIFVVGPSASGKSKMILKCTSVLRGIECVTIHCSAHTSPEQVLLKLAQVCMIVSNNKGRVYRPKSSDRLILHFKNLNNVKPDKWGTIPLAAFIQQLIFFGGFYEPTTLEWMKIDNNIIIINSLTSTDGINPRLVSASNILYIESPQKHELTNVCSEYLGTMITDKKEITNAIVDLLMKTRETLTSVQTPHYTFTNHILIELCQNLSRYQFNDINNAAQVLFMEANYIFKDRLMNYEDKKKFEGIIHEIYTENHLNFKYEEVVYICERKIDPKHIGNLSKVDVEEWKKIIEKCIITNETLSQDVELNTELLYHITAKCERVLTKPRGCMLLVGRLGIGRNLAVKIVASRHNATVVSPKIRPTFNLNSFKNDLKMIMQSCGIDNEEIYYVVEEYHIVNKEVLDIVSCLIISGEIMGLYQNEELESLCAPLKDQMSQQNFDDTPTHFFTQRVKNNLHVVMILDSESEFFNICLENCPAVLDHSNVLWLNRWDDKTMDIIPKLIFKKNKLMDKFPNINEYISNFGNIHREAEVWMNTCPRRYISFIQTFSVLLLNKHESINERMAHLKAGLSKLIDARSIVAKLKSDAGVQEAKLADKQEKANQALNMISRTMQGANTQKEQMESLRKEFQIKNDFLNQRKKEIDEELAQVEPLIEEAQAAVSNIKSEALTEIRSLRAPPEVIRDILEGVLRLMGIQDTSWNSMKTFLAKRGVKEDIRFFDARRISEANRDSVEKLLESKRDSFDSKNAKRASAAAAPLASWVVANVAYSHILHKIRPLETEHASLKSKLQKAEEQIELLSDGLDNVEKNVAELREQLNVNTKEAAEIELNINKEKKTIEAAQKLVEKLDDEFSRWGLQVNELSLSLENLLLSTLLASAFVTYLSECSDNLRNEKIEKWKYELKSNEFTFSKFMESERQILQWITEGLPSDETSHQNAIILKQIKNLQISAKFYPLIIDPNGNIMRWLKLKLPGNATEFTSFENPKFYSSLELAVRFGKTMVIHNVNKIDPILVPLLRSDFIIEGSRKMVQIADRLVDYNDNFQLYLFSNSPDLSLSSDQSVLLTIVNFTLNHIGLTEQLLRHALKVQNPKLDSMHLKLLHTEEELKSKLHILQENVLKDLADAQGNILENQELLNSLDSIKTNSTEISKSLNESLEIQSKLESECQMYKPFSSYASNIYFALKDLFIINHFCQISLMTFVKLFQFTLKESTGETNQERRLLHTVYYYVSRSLFKDQRLTFALHLSYKLKPKDFGPNEWDLFIGKKATNVDKEFNFKDNIPKWINDDRAFDVFMLKESVPELYEKLQLENQNVWKDFVESSNSDIPNLVKASNFQRVLIMQALKPDKLHKCLTEFSLGQLKLIDLSPPTLNLSKLVEENTEPKMIITSIGSDPSDELRLLAKQITHTNCIEMAMGEDQKELESLQELCKQPKWVVLKNIHLSSASLLTSLEKQLKSLNDIHERFAVWMTTEPSEKIQPSFVMACVKVAYEAPHGVKKNMRRAYDIWKNEHIKWNSSDETRSVYALAWFHSIVLERRTYIPQGWSQYYEFNDSDLSATLKVLQKSIHRDHNSNRWAYIHGLCEKAIYGGRITNTQDIAILTSYLRCIFTSDNVNWKDGIPGISELSSGDTKEVENALRAVPEQDTPKLLDLPENVDRSWQKKQSTEIVSQLRRIGVGMKAKHQYLKDDWHSEVRSILNLWKALNKGTNLMELSTSRHISLSSANSDSWRPVDAFAIQELNFAVELVRNVHKSLTAVNQTIRGNTRPSPTVFDTVFHLLQLQTPKTWMDQWNGPNDPVTYIRSVVARTISVKKMSTSIDKSSQKIDLNDLFHPRTFLIALKQQTAKQYNIPMNSLTLDSSLSTNGLKGSKINTTISNLIMEGATLYHNTLIENTVDSPSITVIDDIKLAWIPEDYTKNLKSVDLQIPVYETQSRDHLISLLPIAIPLNEQKKWILAGVTLFLRTH</sequence>
<dbReference type="Gene3D" id="1.20.1270.280">
    <property type="match status" value="1"/>
</dbReference>
<comment type="similarity">
    <text evidence="4">Belongs to the dynein heavy chain family.</text>
</comment>
<dbReference type="InterPro" id="IPR042228">
    <property type="entry name" value="Dynein_linker_3"/>
</dbReference>
<keyword evidence="5" id="KW-0217">Developmental protein</keyword>
<feature type="domain" description="Dynein heavy chain coiled coil stalk" evidence="25">
    <location>
        <begin position="2797"/>
        <end position="3128"/>
    </location>
</feature>
<evidence type="ECO:0000256" key="14">
    <source>
        <dbReference type="ARBA" id="ARBA00023069"/>
    </source>
</evidence>
<dbReference type="Pfam" id="PF03028">
    <property type="entry name" value="Dynein_heavy"/>
    <property type="match status" value="1"/>
</dbReference>
<dbReference type="InterPro" id="IPR041658">
    <property type="entry name" value="AAA_lid_11"/>
</dbReference>
<evidence type="ECO:0000256" key="7">
    <source>
        <dbReference type="ARBA" id="ARBA00022490"/>
    </source>
</evidence>
<dbReference type="Pfam" id="PF18198">
    <property type="entry name" value="AAA_lid_11"/>
    <property type="match status" value="1"/>
</dbReference>
<dbReference type="Gene3D" id="3.20.180.20">
    <property type="entry name" value="Dynein heavy chain, N-terminal domain 2"/>
    <property type="match status" value="1"/>
</dbReference>
<keyword evidence="12" id="KW-0243">Dynein</keyword>
<evidence type="ECO:0000256" key="15">
    <source>
        <dbReference type="ARBA" id="ARBA00023136"/>
    </source>
</evidence>
<feature type="domain" description="Dynein heavy chain AAA lid" evidence="28">
    <location>
        <begin position="3750"/>
        <end position="3883"/>
    </location>
</feature>
<dbReference type="Gene3D" id="6.10.140.1060">
    <property type="match status" value="1"/>
</dbReference>
<dbReference type="InterPro" id="IPR024317">
    <property type="entry name" value="Dynein_heavy_chain_D4_dom"/>
</dbReference>
<dbReference type="GO" id="GO:0030286">
    <property type="term" value="C:dynein complex"/>
    <property type="evidence" value="ECO:0007669"/>
    <property type="project" value="UniProtKB-KW"/>
</dbReference>
<dbReference type="SUPFAM" id="SSF52540">
    <property type="entry name" value="P-loop containing nucleoside triphosphate hydrolases"/>
    <property type="match status" value="3"/>
</dbReference>
<dbReference type="Pfam" id="PF12777">
    <property type="entry name" value="MT"/>
    <property type="match status" value="1"/>
</dbReference>
<dbReference type="Pfam" id="PF08385">
    <property type="entry name" value="DHC_N1"/>
    <property type="match status" value="1"/>
</dbReference>
<evidence type="ECO:0000259" key="26">
    <source>
        <dbReference type="Pfam" id="PF12780"/>
    </source>
</evidence>
<evidence type="ECO:0000256" key="13">
    <source>
        <dbReference type="ARBA" id="ARBA00023054"/>
    </source>
</evidence>
<evidence type="ECO:0000259" key="29">
    <source>
        <dbReference type="Pfam" id="PF18199"/>
    </source>
</evidence>
<dbReference type="InterPro" id="IPR035706">
    <property type="entry name" value="AAA_9"/>
</dbReference>
<evidence type="ECO:0000256" key="8">
    <source>
        <dbReference type="ARBA" id="ARBA00022701"/>
    </source>
</evidence>
<evidence type="ECO:0000256" key="19">
    <source>
        <dbReference type="ARBA" id="ARBA00023902"/>
    </source>
</evidence>
<dbReference type="GO" id="GO:0051959">
    <property type="term" value="F:dynein light intermediate chain binding"/>
    <property type="evidence" value="ECO:0007669"/>
    <property type="project" value="InterPro"/>
</dbReference>
<evidence type="ECO:0000256" key="2">
    <source>
        <dbReference type="ARBA" id="ARBA00004202"/>
    </source>
</evidence>
<evidence type="ECO:0000256" key="9">
    <source>
        <dbReference type="ARBA" id="ARBA00022741"/>
    </source>
</evidence>
<evidence type="ECO:0000259" key="21">
    <source>
        <dbReference type="Pfam" id="PF03028"/>
    </source>
</evidence>
<keyword evidence="9" id="KW-0547">Nucleotide-binding</keyword>
<evidence type="ECO:0000313" key="33">
    <source>
        <dbReference type="Proteomes" id="UP000325440"/>
    </source>
</evidence>
<dbReference type="GO" id="GO:0005929">
    <property type="term" value="C:cilium"/>
    <property type="evidence" value="ECO:0007669"/>
    <property type="project" value="UniProtKB-SubCell"/>
</dbReference>
<dbReference type="GO" id="GO:0005886">
    <property type="term" value="C:plasma membrane"/>
    <property type="evidence" value="ECO:0007669"/>
    <property type="project" value="UniProtKB-SubCell"/>
</dbReference>
<dbReference type="Proteomes" id="UP000325440">
    <property type="component" value="Unassembled WGS sequence"/>
</dbReference>
<keyword evidence="8" id="KW-0493">Microtubule</keyword>
<keyword evidence="18" id="KW-0966">Cell projection</keyword>